<reference evidence="2" key="1">
    <citation type="submission" date="2006-02" db="EMBL/GenBank/DDBJ databases">
        <title>Complete sequence of chromosome of Rhodoferax ferrireducens DSM 15236.</title>
        <authorList>
            <person name="Copeland A."/>
            <person name="Lucas S."/>
            <person name="Lapidus A."/>
            <person name="Barry K."/>
            <person name="Detter J.C."/>
            <person name="Glavina del Rio T."/>
            <person name="Hammon N."/>
            <person name="Israni S."/>
            <person name="Pitluck S."/>
            <person name="Brettin T."/>
            <person name="Bruce D."/>
            <person name="Han C."/>
            <person name="Tapia R."/>
            <person name="Gilna P."/>
            <person name="Kiss H."/>
            <person name="Schmutz J."/>
            <person name="Larimer F."/>
            <person name="Land M."/>
            <person name="Kyrpides N."/>
            <person name="Ivanova N."/>
            <person name="Richardson P."/>
        </authorList>
    </citation>
    <scope>NUCLEOTIDE SEQUENCE [LARGE SCALE GENOMIC DNA]</scope>
    <source>
        <strain evidence="2">ATCC BAA-621 / DSM 15236 / T118</strain>
    </source>
</reference>
<keyword evidence="2" id="KW-1185">Reference proteome</keyword>
<dbReference type="EMBL" id="CP000267">
    <property type="protein sequence ID" value="ABD71749.1"/>
    <property type="molecule type" value="Genomic_DNA"/>
</dbReference>
<proteinExistence type="predicted"/>
<protein>
    <submittedName>
        <fullName evidence="1">HD-GYP domain-like</fullName>
    </submittedName>
</protein>
<dbReference type="Gene3D" id="1.10.3210.10">
    <property type="entry name" value="Hypothetical protein af1432"/>
    <property type="match status" value="1"/>
</dbReference>
<dbReference type="HOGENOM" id="CLU_000445_92_1_4"/>
<accession>Q21R54</accession>
<dbReference type="AlphaFoldDB" id="Q21R54"/>
<gene>
    <name evidence="1" type="ordered locus">Rfer_4051</name>
</gene>
<dbReference type="eggNOG" id="COG2206">
    <property type="taxonomic scope" value="Bacteria"/>
</dbReference>
<dbReference type="STRING" id="338969.Rfer_4051"/>
<sequence length="449" mass="49166">MLAGSPHPVSSCWPAFGVGRPRAHQIFACMGIIHHFMNLVTVSIDSVLIGRPLPFSLWDESGVLLAPKGFVVKSRADLDSISDKRGQLFMDAADSESYQRAYVGKLHSLVRQEKPLGQIAESQFSTFELENSRATRDSTGTDEPDWLDLQGQTQTMLLDVNPASFCARLDKLQAQLSRHLRQNPDGTLFALIHLTGSEMQLYSATHAMLVSAMCSLAAREVLKWPAALETLLAKAALTMNIGMTDLQNRLAMQTTEPSPEQRAAIDEHAALAVTLLKQLGITAPLWLEAVLHHHTKTPGPLAGRSEGQRIARLIQRADMFAACLAPRASRPAKSPANAMQASYFDENRQIDEAGAALIKAVGIYSPGTYVRLATDEIAVVIKRGANTTTPRVAVVINRSGMPTGELIVRDTSKREFRIVIGVAQRDVKVKINLERLLALTKLPSTDRPW</sequence>
<name>Q21R54_ALBFT</name>
<organism evidence="1 2">
    <name type="scientific">Albidiferax ferrireducens (strain ATCC BAA-621 / DSM 15236 / T118)</name>
    <name type="common">Rhodoferax ferrireducens</name>
    <dbReference type="NCBI Taxonomy" id="338969"/>
    <lineage>
        <taxon>Bacteria</taxon>
        <taxon>Pseudomonadati</taxon>
        <taxon>Pseudomonadota</taxon>
        <taxon>Betaproteobacteria</taxon>
        <taxon>Burkholderiales</taxon>
        <taxon>Comamonadaceae</taxon>
        <taxon>Rhodoferax</taxon>
    </lineage>
</organism>
<dbReference type="KEGG" id="rfr:Rfer_4051"/>
<dbReference type="Proteomes" id="UP000008332">
    <property type="component" value="Chromosome"/>
</dbReference>
<evidence type="ECO:0000313" key="2">
    <source>
        <dbReference type="Proteomes" id="UP000008332"/>
    </source>
</evidence>
<evidence type="ECO:0000313" key="1">
    <source>
        <dbReference type="EMBL" id="ABD71749.1"/>
    </source>
</evidence>
<dbReference type="SUPFAM" id="SSF109604">
    <property type="entry name" value="HD-domain/PDEase-like"/>
    <property type="match status" value="1"/>
</dbReference>